<dbReference type="EMBL" id="CAJNYU010002055">
    <property type="protein sequence ID" value="CAF3502800.1"/>
    <property type="molecule type" value="Genomic_DNA"/>
</dbReference>
<evidence type="ECO:0000313" key="2">
    <source>
        <dbReference type="Proteomes" id="UP000663869"/>
    </source>
</evidence>
<dbReference type="InterPro" id="IPR013320">
    <property type="entry name" value="ConA-like_dom_sf"/>
</dbReference>
<dbReference type="Pfam" id="PF13385">
    <property type="entry name" value="Laminin_G_3"/>
    <property type="match status" value="1"/>
</dbReference>
<gene>
    <name evidence="1" type="ORF">FME351_LOCUS16893</name>
</gene>
<sequence>MLQGYIDQLSVSSRAKSSCEILEEASLEAWFTFENVRLPLLDIGPYSLSVTASAYTIISGRWSSPAISFTGSNTSYFQAIGFTALRISNHEFSISFWMYPESLSGTLVHVSSSLNGTGWCMPFIGLTGNGSLVAQIYNGVTLSLLGPNVSLSTWYQIVQTWSPTNGLKLYVNSWMTYSWSSATSFLASGSSPMYVTLANSLFGSGSCHGGMLNSTMPFIGAIDDFRVYGRELTATDVCTIYNS</sequence>
<dbReference type="Gene3D" id="2.60.120.200">
    <property type="match status" value="1"/>
</dbReference>
<dbReference type="Proteomes" id="UP000663869">
    <property type="component" value="Unassembled WGS sequence"/>
</dbReference>
<reference evidence="1" key="1">
    <citation type="submission" date="2021-02" db="EMBL/GenBank/DDBJ databases">
        <authorList>
            <person name="Nowell W R."/>
        </authorList>
    </citation>
    <scope>NUCLEOTIDE SEQUENCE</scope>
</reference>
<protein>
    <submittedName>
        <fullName evidence="1">Uncharacterized protein</fullName>
    </submittedName>
</protein>
<organism evidence="1 2">
    <name type="scientific">Rotaria socialis</name>
    <dbReference type="NCBI Taxonomy" id="392032"/>
    <lineage>
        <taxon>Eukaryota</taxon>
        <taxon>Metazoa</taxon>
        <taxon>Spiralia</taxon>
        <taxon>Gnathifera</taxon>
        <taxon>Rotifera</taxon>
        <taxon>Eurotatoria</taxon>
        <taxon>Bdelloidea</taxon>
        <taxon>Philodinida</taxon>
        <taxon>Philodinidae</taxon>
        <taxon>Rotaria</taxon>
    </lineage>
</organism>
<name>A0A818HFB8_9BILA</name>
<dbReference type="SUPFAM" id="SSF49899">
    <property type="entry name" value="Concanavalin A-like lectins/glucanases"/>
    <property type="match status" value="1"/>
</dbReference>
<comment type="caution">
    <text evidence="1">The sequence shown here is derived from an EMBL/GenBank/DDBJ whole genome shotgun (WGS) entry which is preliminary data.</text>
</comment>
<evidence type="ECO:0000313" key="1">
    <source>
        <dbReference type="EMBL" id="CAF3502800.1"/>
    </source>
</evidence>
<accession>A0A818HFB8</accession>
<dbReference type="AlphaFoldDB" id="A0A818HFB8"/>
<proteinExistence type="predicted"/>